<keyword evidence="9" id="KW-1185">Reference proteome</keyword>
<keyword evidence="8" id="KW-0863">Zinc-finger</keyword>
<dbReference type="InterPro" id="IPR027383">
    <property type="entry name" value="Znf_put"/>
</dbReference>
<dbReference type="OrthoDB" id="5242431at2"/>
<organism evidence="8 9">
    <name type="scientific">Pedococcus cremeus</name>
    <dbReference type="NCBI Taxonomy" id="587636"/>
    <lineage>
        <taxon>Bacteria</taxon>
        <taxon>Bacillati</taxon>
        <taxon>Actinomycetota</taxon>
        <taxon>Actinomycetes</taxon>
        <taxon>Micrococcales</taxon>
        <taxon>Intrasporangiaceae</taxon>
        <taxon>Pedococcus</taxon>
    </lineage>
</organism>
<evidence type="ECO:0000256" key="5">
    <source>
        <dbReference type="ARBA" id="ARBA00023136"/>
    </source>
</evidence>
<dbReference type="Proteomes" id="UP000199019">
    <property type="component" value="Unassembled WGS sequence"/>
</dbReference>
<keyword evidence="5" id="KW-0472">Membrane</keyword>
<dbReference type="Pfam" id="PF13490">
    <property type="entry name" value="zf-HC2"/>
    <property type="match status" value="1"/>
</dbReference>
<evidence type="ECO:0000256" key="6">
    <source>
        <dbReference type="ARBA" id="ARBA00023163"/>
    </source>
</evidence>
<keyword evidence="8" id="KW-0862">Zinc</keyword>
<keyword evidence="2" id="KW-0812">Transmembrane</keyword>
<dbReference type="EMBL" id="FOHB01000008">
    <property type="protein sequence ID" value="SES45986.1"/>
    <property type="molecule type" value="Genomic_DNA"/>
</dbReference>
<dbReference type="Gene3D" id="1.10.10.1320">
    <property type="entry name" value="Anti-sigma factor, zinc-finger domain"/>
    <property type="match status" value="1"/>
</dbReference>
<evidence type="ECO:0000256" key="2">
    <source>
        <dbReference type="ARBA" id="ARBA00022692"/>
    </source>
</evidence>
<dbReference type="GO" id="GO:0016989">
    <property type="term" value="F:sigma factor antagonist activity"/>
    <property type="evidence" value="ECO:0007669"/>
    <property type="project" value="TreeGrafter"/>
</dbReference>
<gene>
    <name evidence="8" type="ORF">SAMN05216199_3878</name>
</gene>
<keyword evidence="8" id="KW-0479">Metal-binding</keyword>
<dbReference type="GO" id="GO:0006417">
    <property type="term" value="P:regulation of translation"/>
    <property type="evidence" value="ECO:0007669"/>
    <property type="project" value="TreeGrafter"/>
</dbReference>
<name>A0A1H9XIG7_9MICO</name>
<proteinExistence type="predicted"/>
<dbReference type="STRING" id="587636.SAMN05216199_3878"/>
<evidence type="ECO:0000256" key="3">
    <source>
        <dbReference type="ARBA" id="ARBA00022989"/>
    </source>
</evidence>
<reference evidence="9" key="1">
    <citation type="submission" date="2016-10" db="EMBL/GenBank/DDBJ databases">
        <authorList>
            <person name="Varghese N."/>
            <person name="Submissions S."/>
        </authorList>
    </citation>
    <scope>NUCLEOTIDE SEQUENCE [LARGE SCALE GENOMIC DNA]</scope>
    <source>
        <strain evidence="9">CGMCC 1.6963</strain>
    </source>
</reference>
<protein>
    <submittedName>
        <fullName evidence="8">Putative zinc-finger</fullName>
    </submittedName>
</protein>
<evidence type="ECO:0000256" key="1">
    <source>
        <dbReference type="ARBA" id="ARBA00004167"/>
    </source>
</evidence>
<keyword evidence="4" id="KW-0805">Transcription regulation</keyword>
<sequence>MSGLDRYADWDAAYVLGSLSGAERHEYEEHLARCPACRRAVAELAGMPGLLARVPAQEALALDTLDDEVLRAEPPASLMPVLPVVEGTSYRRRDWRVPAAAAAAALAIGGVGGYAVSAATGGGERPPVAVSSNGPTRLAFSPVIPSSMTAVVDLVPSGRGTQVQVECQYAATGPSPTSTSRPMGAKDYDPAWAWADYAVWVVDRHGKAVQGAVWTARPDKVMRPSAPSALAPRDIAAVEIRLVATGETVMRAANT</sequence>
<evidence type="ECO:0000313" key="8">
    <source>
        <dbReference type="EMBL" id="SES45986.1"/>
    </source>
</evidence>
<evidence type="ECO:0000256" key="4">
    <source>
        <dbReference type="ARBA" id="ARBA00023015"/>
    </source>
</evidence>
<comment type="subcellular location">
    <subcellularLocation>
        <location evidence="1">Membrane</location>
        <topology evidence="1">Single-pass membrane protein</topology>
    </subcellularLocation>
</comment>
<accession>A0A1H9XIG7</accession>
<dbReference type="RefSeq" id="WP_091761803.1">
    <property type="nucleotide sequence ID" value="NZ_FOHB01000008.1"/>
</dbReference>
<evidence type="ECO:0000313" key="9">
    <source>
        <dbReference type="Proteomes" id="UP000199019"/>
    </source>
</evidence>
<dbReference type="AlphaFoldDB" id="A0A1H9XIG7"/>
<keyword evidence="6" id="KW-0804">Transcription</keyword>
<evidence type="ECO:0000259" key="7">
    <source>
        <dbReference type="Pfam" id="PF13490"/>
    </source>
</evidence>
<dbReference type="PANTHER" id="PTHR37461">
    <property type="entry name" value="ANTI-SIGMA-K FACTOR RSKA"/>
    <property type="match status" value="1"/>
</dbReference>
<dbReference type="InterPro" id="IPR051474">
    <property type="entry name" value="Anti-sigma-K/W_factor"/>
</dbReference>
<dbReference type="GO" id="GO:0016020">
    <property type="term" value="C:membrane"/>
    <property type="evidence" value="ECO:0007669"/>
    <property type="project" value="UniProtKB-SubCell"/>
</dbReference>
<dbReference type="GO" id="GO:0008270">
    <property type="term" value="F:zinc ion binding"/>
    <property type="evidence" value="ECO:0007669"/>
    <property type="project" value="UniProtKB-KW"/>
</dbReference>
<dbReference type="PANTHER" id="PTHR37461:SF1">
    <property type="entry name" value="ANTI-SIGMA-K FACTOR RSKA"/>
    <property type="match status" value="1"/>
</dbReference>
<feature type="domain" description="Putative zinc-finger" evidence="7">
    <location>
        <begin position="13"/>
        <end position="38"/>
    </location>
</feature>
<dbReference type="InterPro" id="IPR041916">
    <property type="entry name" value="Anti_sigma_zinc_sf"/>
</dbReference>
<keyword evidence="3" id="KW-1133">Transmembrane helix</keyword>